<feature type="transmembrane region" description="Helical" evidence="1">
    <location>
        <begin position="29"/>
        <end position="47"/>
    </location>
</feature>
<feature type="transmembrane region" description="Helical" evidence="1">
    <location>
        <begin position="54"/>
        <end position="73"/>
    </location>
</feature>
<dbReference type="InterPro" id="IPR018919">
    <property type="entry name" value="DUF2484"/>
</dbReference>
<proteinExistence type="predicted"/>
<dbReference type="Proteomes" id="UP000199340">
    <property type="component" value="Unassembled WGS sequence"/>
</dbReference>
<reference evidence="2 3" key="1">
    <citation type="submission" date="2016-10" db="EMBL/GenBank/DDBJ databases">
        <authorList>
            <person name="de Groot N.N."/>
        </authorList>
    </citation>
    <scope>NUCLEOTIDE SEQUENCE [LARGE SCALE GENOMIC DNA]</scope>
    <source>
        <strain evidence="2 3">DSM 28010</strain>
    </source>
</reference>
<evidence type="ECO:0000313" key="2">
    <source>
        <dbReference type="EMBL" id="SDI55530.1"/>
    </source>
</evidence>
<name>A0A1G8LJW7_9RHOB</name>
<evidence type="ECO:0008006" key="4">
    <source>
        <dbReference type="Google" id="ProtNLM"/>
    </source>
</evidence>
<keyword evidence="1" id="KW-0472">Membrane</keyword>
<dbReference type="OrthoDB" id="7862849at2"/>
<keyword evidence="1" id="KW-0812">Transmembrane</keyword>
<keyword evidence="1" id="KW-1133">Transmembrane helix</keyword>
<accession>A0A1G8LJW7</accession>
<keyword evidence="3" id="KW-1185">Reference proteome</keyword>
<dbReference type="EMBL" id="FNEB01000003">
    <property type="protein sequence ID" value="SDI55530.1"/>
    <property type="molecule type" value="Genomic_DNA"/>
</dbReference>
<evidence type="ECO:0000313" key="3">
    <source>
        <dbReference type="Proteomes" id="UP000199340"/>
    </source>
</evidence>
<dbReference type="RefSeq" id="WP_090028262.1">
    <property type="nucleotide sequence ID" value="NZ_FNEB01000003.1"/>
</dbReference>
<evidence type="ECO:0000256" key="1">
    <source>
        <dbReference type="SAM" id="Phobius"/>
    </source>
</evidence>
<protein>
    <recommendedName>
        <fullName evidence="4">DUF2484 family protein</fullName>
    </recommendedName>
</protein>
<dbReference type="Pfam" id="PF10658">
    <property type="entry name" value="DUF2484"/>
    <property type="match status" value="1"/>
</dbReference>
<gene>
    <name evidence="2" type="ORF">SAMN05421850_103324</name>
</gene>
<organism evidence="2 3">
    <name type="scientific">Lutimaribacter saemankumensis</name>
    <dbReference type="NCBI Taxonomy" id="490829"/>
    <lineage>
        <taxon>Bacteria</taxon>
        <taxon>Pseudomonadati</taxon>
        <taxon>Pseudomonadota</taxon>
        <taxon>Alphaproteobacteria</taxon>
        <taxon>Rhodobacterales</taxon>
        <taxon>Roseobacteraceae</taxon>
        <taxon>Lutimaribacter</taxon>
    </lineage>
</organism>
<dbReference type="AlphaFoldDB" id="A0A1G8LJW7"/>
<dbReference type="STRING" id="490829.SAMN05421850_103324"/>
<sequence length="84" mass="9379">MSAPLILACLWLVTANVLAMIPSRDHHWTRAYVLIALGVPLLGWLAWAQGPWIALLFLAAGMSVLRWPVIYLARWVRRKFGAAG</sequence>